<dbReference type="AlphaFoldDB" id="A0A5J9WK11"/>
<organism evidence="2 3">
    <name type="scientific">Eragrostis curvula</name>
    <name type="common">weeping love grass</name>
    <dbReference type="NCBI Taxonomy" id="38414"/>
    <lineage>
        <taxon>Eukaryota</taxon>
        <taxon>Viridiplantae</taxon>
        <taxon>Streptophyta</taxon>
        <taxon>Embryophyta</taxon>
        <taxon>Tracheophyta</taxon>
        <taxon>Spermatophyta</taxon>
        <taxon>Magnoliopsida</taxon>
        <taxon>Liliopsida</taxon>
        <taxon>Poales</taxon>
        <taxon>Poaceae</taxon>
        <taxon>PACMAD clade</taxon>
        <taxon>Chloridoideae</taxon>
        <taxon>Eragrostideae</taxon>
        <taxon>Eragrostidinae</taxon>
        <taxon>Eragrostis</taxon>
    </lineage>
</organism>
<sequence length="67" mass="7236">MESELVGMQHGDIRLETGKGGLEKEPGRSGHRPLTTTRRSSPSPSPDGRLGQEQEQGARERAILRGG</sequence>
<evidence type="ECO:0000313" key="2">
    <source>
        <dbReference type="EMBL" id="TVU48599.1"/>
    </source>
</evidence>
<dbReference type="Proteomes" id="UP000324897">
    <property type="component" value="Chromosome 5"/>
</dbReference>
<dbReference type="Gramene" id="TVU48599">
    <property type="protein sequence ID" value="TVU48599"/>
    <property type="gene ID" value="EJB05_08240"/>
</dbReference>
<comment type="caution">
    <text evidence="2">The sequence shown here is derived from an EMBL/GenBank/DDBJ whole genome shotgun (WGS) entry which is preliminary data.</text>
</comment>
<feature type="compositionally biased region" description="Basic and acidic residues" evidence="1">
    <location>
        <begin position="11"/>
        <end position="28"/>
    </location>
</feature>
<gene>
    <name evidence="2" type="ORF">EJB05_08240</name>
</gene>
<dbReference type="EMBL" id="RWGY01000004">
    <property type="protein sequence ID" value="TVU48599.1"/>
    <property type="molecule type" value="Genomic_DNA"/>
</dbReference>
<proteinExistence type="predicted"/>
<evidence type="ECO:0000313" key="3">
    <source>
        <dbReference type="Proteomes" id="UP000324897"/>
    </source>
</evidence>
<evidence type="ECO:0000256" key="1">
    <source>
        <dbReference type="SAM" id="MobiDB-lite"/>
    </source>
</evidence>
<feature type="compositionally biased region" description="Low complexity" evidence="1">
    <location>
        <begin position="32"/>
        <end position="42"/>
    </location>
</feature>
<feature type="region of interest" description="Disordered" evidence="1">
    <location>
        <begin position="1"/>
        <end position="67"/>
    </location>
</feature>
<feature type="non-terminal residue" evidence="2">
    <location>
        <position position="1"/>
    </location>
</feature>
<reference evidence="2 3" key="1">
    <citation type="journal article" date="2019" name="Sci. Rep.">
        <title>A high-quality genome of Eragrostis curvula grass provides insights into Poaceae evolution and supports new strategies to enhance forage quality.</title>
        <authorList>
            <person name="Carballo J."/>
            <person name="Santos B.A.C.M."/>
            <person name="Zappacosta D."/>
            <person name="Garbus I."/>
            <person name="Selva J.P."/>
            <person name="Gallo C.A."/>
            <person name="Diaz A."/>
            <person name="Albertini E."/>
            <person name="Caccamo M."/>
            <person name="Echenique V."/>
        </authorList>
    </citation>
    <scope>NUCLEOTIDE SEQUENCE [LARGE SCALE GENOMIC DNA]</scope>
    <source>
        <strain evidence="3">cv. Victoria</strain>
        <tissue evidence="2">Leaf</tissue>
    </source>
</reference>
<feature type="compositionally biased region" description="Basic and acidic residues" evidence="1">
    <location>
        <begin position="50"/>
        <end position="67"/>
    </location>
</feature>
<name>A0A5J9WK11_9POAL</name>
<keyword evidence="3" id="KW-1185">Reference proteome</keyword>
<accession>A0A5J9WK11</accession>
<protein>
    <submittedName>
        <fullName evidence="2">Uncharacterized protein</fullName>
    </submittedName>
</protein>